<evidence type="ECO:0000313" key="2">
    <source>
        <dbReference type="Proteomes" id="UP001161325"/>
    </source>
</evidence>
<sequence>MEPRWPDVAPDFAPDGSLRDVYVFGTTEADWDAVLAHVRARYAPLRFTVDGEPAPVPARFADGYAVRERAAPCLTFHVGGVALACHFFDPGQIEFDLLPQEVDGPERLAAVTAFLRELAHVTARPAVLTAASQPDPVILRADPVTGAVVFMPPPDVPAG</sequence>
<dbReference type="RefSeq" id="WP_284349064.1">
    <property type="nucleotide sequence ID" value="NZ_BRXS01000002.1"/>
</dbReference>
<organism evidence="1 2">
    <name type="scientific">Roseisolibacter agri</name>
    <dbReference type="NCBI Taxonomy" id="2014610"/>
    <lineage>
        <taxon>Bacteria</taxon>
        <taxon>Pseudomonadati</taxon>
        <taxon>Gemmatimonadota</taxon>
        <taxon>Gemmatimonadia</taxon>
        <taxon>Gemmatimonadales</taxon>
        <taxon>Gemmatimonadaceae</taxon>
        <taxon>Roseisolibacter</taxon>
    </lineage>
</organism>
<keyword evidence="2" id="KW-1185">Reference proteome</keyword>
<evidence type="ECO:0000313" key="1">
    <source>
        <dbReference type="EMBL" id="GLC24618.1"/>
    </source>
</evidence>
<dbReference type="Proteomes" id="UP001161325">
    <property type="component" value="Unassembled WGS sequence"/>
</dbReference>
<dbReference type="AlphaFoldDB" id="A0AA37QDD3"/>
<protein>
    <submittedName>
        <fullName evidence="1">Uncharacterized protein</fullName>
    </submittedName>
</protein>
<name>A0AA37QDD3_9BACT</name>
<proteinExistence type="predicted"/>
<accession>A0AA37QDD3</accession>
<dbReference type="EMBL" id="BRXS01000002">
    <property type="protein sequence ID" value="GLC24618.1"/>
    <property type="molecule type" value="Genomic_DNA"/>
</dbReference>
<comment type="caution">
    <text evidence="1">The sequence shown here is derived from an EMBL/GenBank/DDBJ whole genome shotgun (WGS) entry which is preliminary data.</text>
</comment>
<reference evidence="1" key="1">
    <citation type="submission" date="2022-08" db="EMBL/GenBank/DDBJ databases">
        <title>Draft genome sequencing of Roseisolibacter agri AW1220.</title>
        <authorList>
            <person name="Tobiishi Y."/>
            <person name="Tonouchi A."/>
        </authorList>
    </citation>
    <scope>NUCLEOTIDE SEQUENCE</scope>
    <source>
        <strain evidence="1">AW1220</strain>
    </source>
</reference>
<gene>
    <name evidence="1" type="ORF">rosag_11310</name>
</gene>